<evidence type="ECO:0000313" key="5">
    <source>
        <dbReference type="Proteomes" id="UP000295724"/>
    </source>
</evidence>
<dbReference type="Gene3D" id="2.130.10.10">
    <property type="entry name" value="YVTN repeat-like/Quinoprotein amine dehydrogenase"/>
    <property type="match status" value="4"/>
</dbReference>
<organism evidence="4 5">
    <name type="scientific">Marinicella litoralis</name>
    <dbReference type="NCBI Taxonomy" id="644220"/>
    <lineage>
        <taxon>Bacteria</taxon>
        <taxon>Pseudomonadati</taxon>
        <taxon>Pseudomonadota</taxon>
        <taxon>Gammaproteobacteria</taxon>
        <taxon>Lysobacterales</taxon>
        <taxon>Marinicellaceae</taxon>
        <taxon>Marinicella</taxon>
    </lineage>
</organism>
<keyword evidence="1" id="KW-0677">Repeat</keyword>
<dbReference type="SUPFAM" id="SSF110296">
    <property type="entry name" value="Oligoxyloglucan reducing end-specific cellobiohydrolase"/>
    <property type="match status" value="1"/>
</dbReference>
<dbReference type="RefSeq" id="WP_099018099.1">
    <property type="nucleotide sequence ID" value="NZ_NIHB01000001.1"/>
</dbReference>
<dbReference type="AlphaFoldDB" id="A0A4R6XTY3"/>
<evidence type="ECO:0000259" key="3">
    <source>
        <dbReference type="Pfam" id="PF15902"/>
    </source>
</evidence>
<feature type="chain" id="PRO_5020732051" evidence="2">
    <location>
        <begin position="22"/>
        <end position="1079"/>
    </location>
</feature>
<accession>A0A4R6XTY3</accession>
<proteinExistence type="predicted"/>
<dbReference type="EMBL" id="SNZB01000001">
    <property type="protein sequence ID" value="TDR23246.1"/>
    <property type="molecule type" value="Genomic_DNA"/>
</dbReference>
<evidence type="ECO:0000313" key="4">
    <source>
        <dbReference type="EMBL" id="TDR23246.1"/>
    </source>
</evidence>
<protein>
    <submittedName>
        <fullName evidence="4">Photosystem II stability/assembly factor-like uncharacterized protein</fullName>
    </submittedName>
</protein>
<name>A0A4R6XTY3_9GAMM</name>
<dbReference type="PANTHER" id="PTHR43739">
    <property type="entry name" value="XYLOGLUCANASE (EUROFUNG)"/>
    <property type="match status" value="1"/>
</dbReference>
<keyword evidence="5" id="KW-1185">Reference proteome</keyword>
<dbReference type="CDD" id="cd15482">
    <property type="entry name" value="Sialidase_non-viral"/>
    <property type="match status" value="1"/>
</dbReference>
<dbReference type="InterPro" id="IPR015943">
    <property type="entry name" value="WD40/YVTN_repeat-like_dom_sf"/>
</dbReference>
<dbReference type="InterPro" id="IPR031778">
    <property type="entry name" value="Sortilin_N"/>
</dbReference>
<dbReference type="InterPro" id="IPR036278">
    <property type="entry name" value="Sialidase_sf"/>
</dbReference>
<dbReference type="Proteomes" id="UP000295724">
    <property type="component" value="Unassembled WGS sequence"/>
</dbReference>
<gene>
    <name evidence="4" type="ORF">C8D91_0106</name>
</gene>
<dbReference type="InterPro" id="IPR052025">
    <property type="entry name" value="Xyloglucanase_GH74"/>
</dbReference>
<sequence>MKNITWALLLMLVINVSVADAKEPTKDDPFSGIKLRSIGPALMSGRISDVAIDPNNENIWYVGVASGGVWKTVNSGTTWEPIFDKQQVYSIGSVTLDPQNSNRIWVGTGENVGGRHMSFGDGIYLSEDGGGSWKKKGLEQSERISTVVVHPKDSNTLWVAAQGPLWSKGGQRGLYKTTDGGKQWKKVLGDDQWTGATDVVMDPRNPDRLYAATWQRHRTVAAYMGGGPETAIYKTEDGGDNWVKLSNGLPKGPMGKIGLAISPQKPDEIYAAIEEQRRTGGIYKSFDQGASWNKQSDAVSGGTGPHYYQELYASPHHYDLLYLMNNSLLISEDGGKNYRLMNEGNKHGDNHAIAFKASDPDYVLAGSDGGLYESFDLTNTWKYVANLPVTQFYKVAVDDAEPFYHIYGGTQDNNTQGGPSRTDNLQGIRNSDWYVVLFGDGHQPATEPGNPDIVYAEWQQGNLVRVDKTNGELVYIQPQPDEGEPAERFNWDAPILVSPHEPTRLYFASQRLWRSDDRGDSWQAISGDLTKNQERMQLPIMGGQQSWDMPWDVLAMSNYNTITSISESPLQAGLIYIGTDDGLIQVTQNGGDNWQSIKVGSLPGVPEAAFVNDIKADLHDVNKVYIALDNHKYGDFKPYLLMSKNQGKSWQSINQGIAAKNLVWRIVQDHIDASLLFAGTEFGLYVSQNSGKNWSKLDGGMPTIAVRDLAIQQRENDLVAATFGRGFYVLDDYSFMRHVNFSQAKGAQLFPVKTALWYLPRVVLGFNEKASQGDAFYNAKNPPFGAVFNYYLADELKTAKAKRKAKEEQLLKKGEDVSFPGWAAIDAENQEPAAKIWLTVKNDAGKVVRRVEGTDDKGFNQVAWNLRYPAFGVLGKGGGFFSDEPQGMMVAPGKYQVSLSQEVNGVITQLSDPQEFEVESLRPGALKGAEPEEVVGFWKQLSAVQDEVAVTNTILAEALKRSEQIQMALKNSLAEHGELDLELFQMTRELNDIQQAMNGSKAKQEIGEKTKVTIGSRLSAATIGTSLSTYGPTPTHKKSLAIAEKEHAKIKSRLMEIVDVQMPALEEKLQSIGAPWIYK</sequence>
<dbReference type="GO" id="GO:0010411">
    <property type="term" value="P:xyloglucan metabolic process"/>
    <property type="evidence" value="ECO:0007669"/>
    <property type="project" value="TreeGrafter"/>
</dbReference>
<reference evidence="4 5" key="1">
    <citation type="submission" date="2019-03" db="EMBL/GenBank/DDBJ databases">
        <title>Genomic Encyclopedia of Type Strains, Phase IV (KMG-IV): sequencing the most valuable type-strain genomes for metagenomic binning, comparative biology and taxonomic classification.</title>
        <authorList>
            <person name="Goeker M."/>
        </authorList>
    </citation>
    <scope>NUCLEOTIDE SEQUENCE [LARGE SCALE GENOMIC DNA]</scope>
    <source>
        <strain evidence="4 5">DSM 25488</strain>
    </source>
</reference>
<feature type="domain" description="Sortilin N-terminal" evidence="3">
    <location>
        <begin position="123"/>
        <end position="249"/>
    </location>
</feature>
<comment type="caution">
    <text evidence="4">The sequence shown here is derived from an EMBL/GenBank/DDBJ whole genome shotgun (WGS) entry which is preliminary data.</text>
</comment>
<dbReference type="OrthoDB" id="5664384at2"/>
<keyword evidence="2" id="KW-0732">Signal</keyword>
<dbReference type="SUPFAM" id="SSF50939">
    <property type="entry name" value="Sialidases"/>
    <property type="match status" value="1"/>
</dbReference>
<evidence type="ECO:0000256" key="1">
    <source>
        <dbReference type="ARBA" id="ARBA00022737"/>
    </source>
</evidence>
<dbReference type="PANTHER" id="PTHR43739:SF5">
    <property type="entry name" value="EXO-ALPHA-SIALIDASE"/>
    <property type="match status" value="1"/>
</dbReference>
<evidence type="ECO:0000256" key="2">
    <source>
        <dbReference type="SAM" id="SignalP"/>
    </source>
</evidence>
<feature type="signal peptide" evidence="2">
    <location>
        <begin position="1"/>
        <end position="21"/>
    </location>
</feature>
<dbReference type="Pfam" id="PF15902">
    <property type="entry name" value="Sortilin-Vps10"/>
    <property type="match status" value="1"/>
</dbReference>
<dbReference type="Gene3D" id="2.60.40.4070">
    <property type="match status" value="1"/>
</dbReference>